<dbReference type="AlphaFoldDB" id="A0A368F154"/>
<keyword evidence="4" id="KW-1185">Reference proteome</keyword>
<organism evidence="3 4">
    <name type="scientific">Ancylostoma caninum</name>
    <name type="common">Dog hookworm</name>
    <dbReference type="NCBI Taxonomy" id="29170"/>
    <lineage>
        <taxon>Eukaryota</taxon>
        <taxon>Metazoa</taxon>
        <taxon>Ecdysozoa</taxon>
        <taxon>Nematoda</taxon>
        <taxon>Chromadorea</taxon>
        <taxon>Rhabditida</taxon>
        <taxon>Rhabditina</taxon>
        <taxon>Rhabditomorpha</taxon>
        <taxon>Strongyloidea</taxon>
        <taxon>Ancylostomatidae</taxon>
        <taxon>Ancylostomatinae</taxon>
        <taxon>Ancylostoma</taxon>
    </lineage>
</organism>
<dbReference type="OrthoDB" id="44841at2759"/>
<comment type="caution">
    <text evidence="3">The sequence shown here is derived from an EMBL/GenBank/DDBJ whole genome shotgun (WGS) entry which is preliminary data.</text>
</comment>
<dbReference type="SMART" id="SM00228">
    <property type="entry name" value="PDZ"/>
    <property type="match status" value="1"/>
</dbReference>
<evidence type="ECO:0000313" key="4">
    <source>
        <dbReference type="Proteomes" id="UP000252519"/>
    </source>
</evidence>
<reference evidence="3 4" key="1">
    <citation type="submission" date="2014-10" db="EMBL/GenBank/DDBJ databases">
        <title>Draft genome of the hookworm Ancylostoma caninum.</title>
        <authorList>
            <person name="Mitreva M."/>
        </authorList>
    </citation>
    <scope>NUCLEOTIDE SEQUENCE [LARGE SCALE GENOMIC DNA]</scope>
    <source>
        <strain evidence="3 4">Baltimore</strain>
    </source>
</reference>
<dbReference type="InterPro" id="IPR036034">
    <property type="entry name" value="PDZ_sf"/>
</dbReference>
<dbReference type="SUPFAM" id="SSF50156">
    <property type="entry name" value="PDZ domain-like"/>
    <property type="match status" value="1"/>
</dbReference>
<dbReference type="Pfam" id="PF00595">
    <property type="entry name" value="PDZ"/>
    <property type="match status" value="1"/>
</dbReference>
<evidence type="ECO:0000259" key="2">
    <source>
        <dbReference type="PROSITE" id="PS50106"/>
    </source>
</evidence>
<dbReference type="EMBL" id="JOJR01024650">
    <property type="protein sequence ID" value="RCN23917.1"/>
    <property type="molecule type" value="Genomic_DNA"/>
</dbReference>
<dbReference type="InterPro" id="IPR001478">
    <property type="entry name" value="PDZ"/>
</dbReference>
<feature type="region of interest" description="Disordered" evidence="1">
    <location>
        <begin position="107"/>
        <end position="154"/>
    </location>
</feature>
<evidence type="ECO:0000256" key="1">
    <source>
        <dbReference type="SAM" id="MobiDB-lite"/>
    </source>
</evidence>
<accession>A0A368F154</accession>
<dbReference type="PROSITE" id="PS50106">
    <property type="entry name" value="PDZ"/>
    <property type="match status" value="1"/>
</dbReference>
<proteinExistence type="predicted"/>
<dbReference type="Proteomes" id="UP000252519">
    <property type="component" value="Unassembled WGS sequence"/>
</dbReference>
<name>A0A368F154_ANCCA</name>
<sequence length="154" mass="17280">MNRSDPSIRWGFTLRQQGNRIVVATVDRDSLSDKAGMKSGDEVDTVCGRNAVNMSVNEANSIVDSSYQEVHFNLRRYVTTHTCLPWTLTEKDNKLIVDDMQPGYGSGFGGSHGFDSRNRSTTAHSKSSWDTSNQLRNTTAPYQSNYQSNYSTQR</sequence>
<gene>
    <name evidence="3" type="ORF">ANCCAN_30394</name>
</gene>
<protein>
    <submittedName>
        <fullName evidence="3">PDZ/DHR/GLGF domain protein</fullName>
    </submittedName>
</protein>
<dbReference type="Gene3D" id="2.30.42.10">
    <property type="match status" value="1"/>
</dbReference>
<feature type="compositionally biased region" description="Polar residues" evidence="1">
    <location>
        <begin position="119"/>
        <end position="154"/>
    </location>
</feature>
<dbReference type="STRING" id="29170.A0A368F154"/>
<evidence type="ECO:0000313" key="3">
    <source>
        <dbReference type="EMBL" id="RCN23917.1"/>
    </source>
</evidence>
<feature type="domain" description="PDZ" evidence="2">
    <location>
        <begin position="1"/>
        <end position="78"/>
    </location>
</feature>